<name>A0A6M3IVZ4_9ZZZZ</name>
<dbReference type="EMBL" id="MT141434">
    <property type="protein sequence ID" value="QJA61215.1"/>
    <property type="molecule type" value="Genomic_DNA"/>
</dbReference>
<proteinExistence type="predicted"/>
<evidence type="ECO:0000313" key="1">
    <source>
        <dbReference type="EMBL" id="QJA61215.1"/>
    </source>
</evidence>
<protein>
    <submittedName>
        <fullName evidence="1">Uncharacterized protein</fullName>
    </submittedName>
</protein>
<accession>A0A6M3IVZ4</accession>
<gene>
    <name evidence="1" type="ORF">MM415B00972_0012</name>
</gene>
<dbReference type="AlphaFoldDB" id="A0A6M3IVZ4"/>
<reference evidence="1" key="1">
    <citation type="submission" date="2020-03" db="EMBL/GenBank/DDBJ databases">
        <title>The deep terrestrial virosphere.</title>
        <authorList>
            <person name="Holmfeldt K."/>
            <person name="Nilsson E."/>
            <person name="Simone D."/>
            <person name="Lopez-Fernandez M."/>
            <person name="Wu X."/>
            <person name="de Brujin I."/>
            <person name="Lundin D."/>
            <person name="Andersson A."/>
            <person name="Bertilsson S."/>
            <person name="Dopson M."/>
        </authorList>
    </citation>
    <scope>NUCLEOTIDE SEQUENCE</scope>
    <source>
        <strain evidence="1">MM415B00972</strain>
    </source>
</reference>
<organism evidence="1">
    <name type="scientific">viral metagenome</name>
    <dbReference type="NCBI Taxonomy" id="1070528"/>
    <lineage>
        <taxon>unclassified sequences</taxon>
        <taxon>metagenomes</taxon>
        <taxon>organismal metagenomes</taxon>
    </lineage>
</organism>
<sequence length="75" mass="8356">MNLKVIQKKEEKTCGKCIHVGVCIVHFGLIEILIFEETPISGLDKIFIATALSCDLYEEEKEGENEIDDCRGTPG</sequence>